<evidence type="ECO:0000259" key="2">
    <source>
        <dbReference type="PROSITE" id="PS50110"/>
    </source>
</evidence>
<accession>A0A1F7WVK1</accession>
<dbReference type="SMART" id="SM00448">
    <property type="entry name" value="REC"/>
    <property type="match status" value="1"/>
</dbReference>
<dbReference type="InterPro" id="IPR011006">
    <property type="entry name" value="CheY-like_superfamily"/>
</dbReference>
<dbReference type="Proteomes" id="UP000178735">
    <property type="component" value="Unassembled WGS sequence"/>
</dbReference>
<gene>
    <name evidence="3" type="ORF">A2008_00930</name>
</gene>
<evidence type="ECO:0000313" key="4">
    <source>
        <dbReference type="Proteomes" id="UP000178735"/>
    </source>
</evidence>
<dbReference type="AlphaFoldDB" id="A0A1F7WVK1"/>
<organism evidence="3 4">
    <name type="scientific">Candidatus Wallbacteria bacterium GWC2_49_35</name>
    <dbReference type="NCBI Taxonomy" id="1817813"/>
    <lineage>
        <taxon>Bacteria</taxon>
        <taxon>Candidatus Walliibacteriota</taxon>
    </lineage>
</organism>
<dbReference type="SUPFAM" id="SSF52172">
    <property type="entry name" value="CheY-like"/>
    <property type="match status" value="1"/>
</dbReference>
<feature type="domain" description="Response regulatory" evidence="2">
    <location>
        <begin position="7"/>
        <end position="122"/>
    </location>
</feature>
<dbReference type="PANTHER" id="PTHR43228:SF1">
    <property type="entry name" value="TWO-COMPONENT RESPONSE REGULATOR ARR22"/>
    <property type="match status" value="1"/>
</dbReference>
<dbReference type="PROSITE" id="PS50110">
    <property type="entry name" value="RESPONSE_REGULATORY"/>
    <property type="match status" value="1"/>
</dbReference>
<dbReference type="STRING" id="1817813.A2008_00930"/>
<dbReference type="InterPro" id="IPR052048">
    <property type="entry name" value="ST_Response_Regulator"/>
</dbReference>
<name>A0A1F7WVK1_9BACT</name>
<reference evidence="3 4" key="1">
    <citation type="journal article" date="2016" name="Nat. Commun.">
        <title>Thousands of microbial genomes shed light on interconnected biogeochemical processes in an aquifer system.</title>
        <authorList>
            <person name="Anantharaman K."/>
            <person name="Brown C.T."/>
            <person name="Hug L.A."/>
            <person name="Sharon I."/>
            <person name="Castelle C.J."/>
            <person name="Probst A.J."/>
            <person name="Thomas B.C."/>
            <person name="Singh A."/>
            <person name="Wilkins M.J."/>
            <person name="Karaoz U."/>
            <person name="Brodie E.L."/>
            <person name="Williams K.H."/>
            <person name="Hubbard S.S."/>
            <person name="Banfield J.F."/>
        </authorList>
    </citation>
    <scope>NUCLEOTIDE SEQUENCE [LARGE SCALE GENOMIC DNA]</scope>
</reference>
<comment type="caution">
    <text evidence="3">The sequence shown here is derived from an EMBL/GenBank/DDBJ whole genome shotgun (WGS) entry which is preliminary data.</text>
</comment>
<dbReference type="Pfam" id="PF00072">
    <property type="entry name" value="Response_reg"/>
    <property type="match status" value="1"/>
</dbReference>
<feature type="modified residue" description="4-aspartylphosphate" evidence="1">
    <location>
        <position position="57"/>
    </location>
</feature>
<keyword evidence="1" id="KW-0597">Phosphoprotein</keyword>
<dbReference type="InterPro" id="IPR001789">
    <property type="entry name" value="Sig_transdc_resp-reg_receiver"/>
</dbReference>
<proteinExistence type="predicted"/>
<evidence type="ECO:0000256" key="1">
    <source>
        <dbReference type="PROSITE-ProRule" id="PRU00169"/>
    </source>
</evidence>
<dbReference type="Gene3D" id="3.40.50.2300">
    <property type="match status" value="1"/>
</dbReference>
<sequence>MGERAEKILIVDDAQFMRYTIKKILAKFGFDNIVEAENVENALKVYLAETPDLVTMDITMPGESGIEGLKQIKQINPQARVIMVSAASQKDKVIEALTLGAKHFIVKPFTEDNLISTIDKVLKM</sequence>
<protein>
    <submittedName>
        <fullName evidence="3">Two-component system response regulator</fullName>
    </submittedName>
</protein>
<dbReference type="GO" id="GO:0000160">
    <property type="term" value="P:phosphorelay signal transduction system"/>
    <property type="evidence" value="ECO:0007669"/>
    <property type="project" value="InterPro"/>
</dbReference>
<dbReference type="EMBL" id="MGFH01000079">
    <property type="protein sequence ID" value="OGM06115.1"/>
    <property type="molecule type" value="Genomic_DNA"/>
</dbReference>
<evidence type="ECO:0000313" key="3">
    <source>
        <dbReference type="EMBL" id="OGM06115.1"/>
    </source>
</evidence>
<dbReference type="PANTHER" id="PTHR43228">
    <property type="entry name" value="TWO-COMPONENT RESPONSE REGULATOR"/>
    <property type="match status" value="1"/>
</dbReference>